<name>A0A2G8RYD4_9APHY</name>
<organism evidence="2 3">
    <name type="scientific">Ganoderma sinense ZZ0214-1</name>
    <dbReference type="NCBI Taxonomy" id="1077348"/>
    <lineage>
        <taxon>Eukaryota</taxon>
        <taxon>Fungi</taxon>
        <taxon>Dikarya</taxon>
        <taxon>Basidiomycota</taxon>
        <taxon>Agaricomycotina</taxon>
        <taxon>Agaricomycetes</taxon>
        <taxon>Polyporales</taxon>
        <taxon>Polyporaceae</taxon>
        <taxon>Ganoderma</taxon>
    </lineage>
</organism>
<dbReference type="Gene3D" id="3.40.50.200">
    <property type="entry name" value="Peptidase S8/S53 domain"/>
    <property type="match status" value="1"/>
</dbReference>
<comment type="caution">
    <text evidence="2">The sequence shown here is derived from an EMBL/GenBank/DDBJ whole genome shotgun (WGS) entry which is preliminary data.</text>
</comment>
<dbReference type="GO" id="GO:0006508">
    <property type="term" value="P:proteolysis"/>
    <property type="evidence" value="ECO:0007669"/>
    <property type="project" value="InterPro"/>
</dbReference>
<dbReference type="SUPFAM" id="SSF52743">
    <property type="entry name" value="Subtilisin-like"/>
    <property type="match status" value="1"/>
</dbReference>
<dbReference type="GO" id="GO:0008240">
    <property type="term" value="F:tripeptidyl-peptidase activity"/>
    <property type="evidence" value="ECO:0007669"/>
    <property type="project" value="TreeGrafter"/>
</dbReference>
<evidence type="ECO:0000313" key="3">
    <source>
        <dbReference type="Proteomes" id="UP000230002"/>
    </source>
</evidence>
<gene>
    <name evidence="2" type="ORF">GSI_12273</name>
</gene>
<dbReference type="GO" id="GO:0004252">
    <property type="term" value="F:serine-type endopeptidase activity"/>
    <property type="evidence" value="ECO:0007669"/>
    <property type="project" value="InterPro"/>
</dbReference>
<feature type="compositionally biased region" description="Basic residues" evidence="1">
    <location>
        <begin position="31"/>
        <end position="42"/>
    </location>
</feature>
<accession>A0A2G8RYD4</accession>
<feature type="region of interest" description="Disordered" evidence="1">
    <location>
        <begin position="673"/>
        <end position="705"/>
    </location>
</feature>
<dbReference type="OrthoDB" id="3268904at2759"/>
<dbReference type="InterPro" id="IPR050819">
    <property type="entry name" value="Tripeptidyl-peptidase_I"/>
</dbReference>
<dbReference type="PANTHER" id="PTHR14218:SF15">
    <property type="entry name" value="TRIPEPTIDYL-PEPTIDASE 1"/>
    <property type="match status" value="1"/>
</dbReference>
<proteinExistence type="predicted"/>
<evidence type="ECO:0000313" key="2">
    <source>
        <dbReference type="EMBL" id="PIL26515.1"/>
    </source>
</evidence>
<dbReference type="EMBL" id="AYKW01000045">
    <property type="protein sequence ID" value="PIL26515.1"/>
    <property type="molecule type" value="Genomic_DNA"/>
</dbReference>
<feature type="compositionally biased region" description="Polar residues" evidence="1">
    <location>
        <begin position="119"/>
        <end position="144"/>
    </location>
</feature>
<dbReference type="STRING" id="1077348.A0A2G8RYD4"/>
<reference evidence="2 3" key="1">
    <citation type="journal article" date="2015" name="Sci. Rep.">
        <title>Chromosome-level genome map provides insights into diverse defense mechanisms in the medicinal fungus Ganoderma sinense.</title>
        <authorList>
            <person name="Zhu Y."/>
            <person name="Xu J."/>
            <person name="Sun C."/>
            <person name="Zhou S."/>
            <person name="Xu H."/>
            <person name="Nelson D.R."/>
            <person name="Qian J."/>
            <person name="Song J."/>
            <person name="Luo H."/>
            <person name="Xiang L."/>
            <person name="Li Y."/>
            <person name="Xu Z."/>
            <person name="Ji A."/>
            <person name="Wang L."/>
            <person name="Lu S."/>
            <person name="Hayward A."/>
            <person name="Sun W."/>
            <person name="Li X."/>
            <person name="Schwartz D.C."/>
            <person name="Wang Y."/>
            <person name="Chen S."/>
        </authorList>
    </citation>
    <scope>NUCLEOTIDE SEQUENCE [LARGE SCALE GENOMIC DNA]</scope>
    <source>
        <strain evidence="2 3">ZZ0214-1</strain>
    </source>
</reference>
<sequence length="705" mass="76687">MARTKQSARHSTGDVAPRSSLGMEPLDMWKLSRKPQKRKVATKPRDDDEYTPTSSTKRKRSCGAAVCDGDAPLAKKRSNPPRGVATASTPSLSSSAMFADDRSVSASPELLGDDHQSAGPAQSVSHPVSDSTTLHGASSQSALESTVIDVDSLLEDEQREIPEEDDASDSEEEDLEREDEPWEAELYATPPTVLPPLLDPLTVADVSNSFCYLCQNGGSNLRCSECPRIVCLKHVPQIALVPEAVRDKLHFRCPSCHVRGTRSQPGRSPYLGLYHLDAQGRVSRPYIEDAWVSVAVEAARPQHAQVNTLPIIIMSIRLVGLDEGSCPARFLYNYLLPWFDGPAKTYLRYIDIPFSIRNLSQAERYRAKWRDVFAALGPITNARLFLVIYTHSHDKTGDLFFATKKCSSSMPDWWVHVIPAELTAIARAPSNELTIAVLACGAVVNRLRPRDELKKLAAATGALRMFSFGATCLQAVLTVPFFMNYALRVFLEGMALTHRSIVTVFDQSLFLARHTPIWIFWRNSVDAEFSIDKYDWTHPTMRPHGHDIGLQCPGCGSLSSREGVLTDNNVILVVCKKDGCRWSKAFEPPRNVGVRMLKLGAHGRAFPDVATQGVQFAINVAGQFHGVDGTSASSPTFAAIVSLLNDARLNKGQAPLGFLNPLLYSQGAAATATDSASGSTDSATATDSSAATATDSSAATATEIS</sequence>
<dbReference type="PANTHER" id="PTHR14218">
    <property type="entry name" value="PROTEASE S8 TRIPEPTIDYL PEPTIDASE I CLN2"/>
    <property type="match status" value="1"/>
</dbReference>
<feature type="region of interest" description="Disordered" evidence="1">
    <location>
        <begin position="1"/>
        <end position="146"/>
    </location>
</feature>
<feature type="region of interest" description="Disordered" evidence="1">
    <location>
        <begin position="158"/>
        <end position="182"/>
    </location>
</feature>
<dbReference type="AlphaFoldDB" id="A0A2G8RYD4"/>
<feature type="compositionally biased region" description="Low complexity" evidence="1">
    <location>
        <begin position="85"/>
        <end position="96"/>
    </location>
</feature>
<evidence type="ECO:0008006" key="4">
    <source>
        <dbReference type="Google" id="ProtNLM"/>
    </source>
</evidence>
<protein>
    <recommendedName>
        <fullName evidence="4">Peptidase S53 domain-containing protein</fullName>
    </recommendedName>
</protein>
<keyword evidence="3" id="KW-1185">Reference proteome</keyword>
<dbReference type="InterPro" id="IPR036852">
    <property type="entry name" value="Peptidase_S8/S53_dom_sf"/>
</dbReference>
<evidence type="ECO:0000256" key="1">
    <source>
        <dbReference type="SAM" id="MobiDB-lite"/>
    </source>
</evidence>
<dbReference type="Proteomes" id="UP000230002">
    <property type="component" value="Unassembled WGS sequence"/>
</dbReference>